<sequence length="286" mass="29856">MSVAVVTDSTAYLPAGFAQRHALRVVPLHVSVQGADSVPEHEFDSGRLTAAWDRKERVTTSGASVGEFATAYREALEGGADGVVSVHLSRRLSGTWDAARLAAREVDPERIRVVDSRSAAMGLGFAALGAADSARAGAGLSAVESRAALIAQRTRTLFSVQTLEHLRRGGRIGAAAAVLGTALAIKPLLHVHEGRVELLEKVRTTARAHARLLDLVARGAESGSLSVAIHHLDAPEWAERLAEQLRRQASVALDCVVSEVGPVVGAHIGPGALGAVVLPGGWRLAG</sequence>
<dbReference type="Proteomes" id="UP001500483">
    <property type="component" value="Unassembled WGS sequence"/>
</dbReference>
<dbReference type="EMBL" id="BAAAYK010000038">
    <property type="protein sequence ID" value="GAA3362139.1"/>
    <property type="molecule type" value="Genomic_DNA"/>
</dbReference>
<dbReference type="PANTHER" id="PTHR33434:SF2">
    <property type="entry name" value="FATTY ACID-BINDING PROTEIN TM_1468"/>
    <property type="match status" value="1"/>
</dbReference>
<evidence type="ECO:0000313" key="3">
    <source>
        <dbReference type="Proteomes" id="UP001500483"/>
    </source>
</evidence>
<evidence type="ECO:0000256" key="1">
    <source>
        <dbReference type="ARBA" id="ARBA00023121"/>
    </source>
</evidence>
<dbReference type="Gene3D" id="3.40.50.10170">
    <property type="match status" value="1"/>
</dbReference>
<accession>A0ABP6RWM1</accession>
<dbReference type="NCBIfam" id="TIGR00762">
    <property type="entry name" value="DegV"/>
    <property type="match status" value="1"/>
</dbReference>
<proteinExistence type="predicted"/>
<dbReference type="InterPro" id="IPR050270">
    <property type="entry name" value="DegV_domain_contain"/>
</dbReference>
<dbReference type="RefSeq" id="WP_225044723.1">
    <property type="nucleotide sequence ID" value="NZ_BAAAYK010000038.1"/>
</dbReference>
<reference evidence="3" key="1">
    <citation type="journal article" date="2019" name="Int. J. Syst. Evol. Microbiol.">
        <title>The Global Catalogue of Microorganisms (GCM) 10K type strain sequencing project: providing services to taxonomists for standard genome sequencing and annotation.</title>
        <authorList>
            <consortium name="The Broad Institute Genomics Platform"/>
            <consortium name="The Broad Institute Genome Sequencing Center for Infectious Disease"/>
            <person name="Wu L."/>
            <person name="Ma J."/>
        </authorList>
    </citation>
    <scope>NUCLEOTIDE SEQUENCE [LARGE SCALE GENOMIC DNA]</scope>
    <source>
        <strain evidence="3">JCM 9687</strain>
    </source>
</reference>
<dbReference type="PROSITE" id="PS51482">
    <property type="entry name" value="DEGV"/>
    <property type="match status" value="1"/>
</dbReference>
<dbReference type="InterPro" id="IPR043168">
    <property type="entry name" value="DegV_C"/>
</dbReference>
<name>A0ABP6RWM1_9PSEU</name>
<gene>
    <name evidence="2" type="ORF">GCM10020366_48880</name>
</gene>
<keyword evidence="1" id="KW-0446">Lipid-binding</keyword>
<organism evidence="2 3">
    <name type="scientific">Saccharopolyspora gregorii</name>
    <dbReference type="NCBI Taxonomy" id="33914"/>
    <lineage>
        <taxon>Bacteria</taxon>
        <taxon>Bacillati</taxon>
        <taxon>Actinomycetota</taxon>
        <taxon>Actinomycetes</taxon>
        <taxon>Pseudonocardiales</taxon>
        <taxon>Pseudonocardiaceae</taxon>
        <taxon>Saccharopolyspora</taxon>
    </lineage>
</organism>
<dbReference type="Gene3D" id="3.30.1180.10">
    <property type="match status" value="1"/>
</dbReference>
<keyword evidence="3" id="KW-1185">Reference proteome</keyword>
<dbReference type="Pfam" id="PF02645">
    <property type="entry name" value="DegV"/>
    <property type="match status" value="1"/>
</dbReference>
<dbReference type="SUPFAM" id="SSF82549">
    <property type="entry name" value="DAK1/DegV-like"/>
    <property type="match status" value="1"/>
</dbReference>
<dbReference type="PANTHER" id="PTHR33434">
    <property type="entry name" value="DEGV DOMAIN-CONTAINING PROTEIN DR_1986-RELATED"/>
    <property type="match status" value="1"/>
</dbReference>
<comment type="caution">
    <text evidence="2">The sequence shown here is derived from an EMBL/GenBank/DDBJ whole genome shotgun (WGS) entry which is preliminary data.</text>
</comment>
<evidence type="ECO:0000313" key="2">
    <source>
        <dbReference type="EMBL" id="GAA3362139.1"/>
    </source>
</evidence>
<dbReference type="InterPro" id="IPR003797">
    <property type="entry name" value="DegV"/>
</dbReference>
<protein>
    <submittedName>
        <fullName evidence="2">DegV family protein</fullName>
    </submittedName>
</protein>